<dbReference type="GO" id="GO:0000978">
    <property type="term" value="F:RNA polymerase II cis-regulatory region sequence-specific DNA binding"/>
    <property type="evidence" value="ECO:0007669"/>
    <property type="project" value="TreeGrafter"/>
</dbReference>
<dbReference type="PANTHER" id="PTHR24327">
    <property type="entry name" value="HOMEOBOX PROTEIN"/>
    <property type="match status" value="1"/>
</dbReference>
<keyword evidence="10" id="KW-1185">Reference proteome</keyword>
<feature type="region of interest" description="Disordered" evidence="7">
    <location>
        <begin position="346"/>
        <end position="368"/>
    </location>
</feature>
<evidence type="ECO:0000256" key="7">
    <source>
        <dbReference type="SAM" id="MobiDB-lite"/>
    </source>
</evidence>
<dbReference type="AlphaFoldDB" id="G0NQ59"/>
<dbReference type="InParanoid" id="G0NQ59"/>
<dbReference type="Proteomes" id="UP000008068">
    <property type="component" value="Unassembled WGS sequence"/>
</dbReference>
<dbReference type="InterPro" id="IPR001356">
    <property type="entry name" value="HD"/>
</dbReference>
<dbReference type="PROSITE" id="PS50071">
    <property type="entry name" value="HOMEOBOX_2"/>
    <property type="match status" value="2"/>
</dbReference>
<evidence type="ECO:0000256" key="2">
    <source>
        <dbReference type="ARBA" id="ARBA00023125"/>
    </source>
</evidence>
<dbReference type="InterPro" id="IPR050460">
    <property type="entry name" value="Distal-less_Homeobox_TF"/>
</dbReference>
<feature type="DNA-binding region" description="Homeobox" evidence="5">
    <location>
        <begin position="243"/>
        <end position="303"/>
    </location>
</feature>
<evidence type="ECO:0000256" key="4">
    <source>
        <dbReference type="ARBA" id="ARBA00023242"/>
    </source>
</evidence>
<evidence type="ECO:0000313" key="9">
    <source>
        <dbReference type="EMBL" id="EGT35518.1"/>
    </source>
</evidence>
<feature type="domain" description="Homeobox" evidence="8">
    <location>
        <begin position="241"/>
        <end position="302"/>
    </location>
</feature>
<feature type="domain" description="Homeobox" evidence="8">
    <location>
        <begin position="366"/>
        <end position="426"/>
    </location>
</feature>
<dbReference type="CDD" id="cd00086">
    <property type="entry name" value="homeodomain"/>
    <property type="match status" value="1"/>
</dbReference>
<feature type="compositionally biased region" description="Low complexity" evidence="7">
    <location>
        <begin position="211"/>
        <end position="225"/>
    </location>
</feature>
<reference evidence="10" key="1">
    <citation type="submission" date="2011-07" db="EMBL/GenBank/DDBJ databases">
        <authorList>
            <consortium name="Caenorhabditis brenneri Sequencing and Analysis Consortium"/>
            <person name="Wilson R.K."/>
        </authorList>
    </citation>
    <scope>NUCLEOTIDE SEQUENCE [LARGE SCALE GENOMIC DNA]</scope>
    <source>
        <strain evidence="10">PB2801</strain>
    </source>
</reference>
<evidence type="ECO:0000256" key="1">
    <source>
        <dbReference type="ARBA" id="ARBA00004123"/>
    </source>
</evidence>
<keyword evidence="2 5" id="KW-0238">DNA-binding</keyword>
<evidence type="ECO:0000256" key="5">
    <source>
        <dbReference type="PROSITE-ProRule" id="PRU00108"/>
    </source>
</evidence>
<feature type="compositionally biased region" description="Polar residues" evidence="7">
    <location>
        <begin position="357"/>
        <end position="366"/>
    </location>
</feature>
<evidence type="ECO:0000259" key="8">
    <source>
        <dbReference type="PROSITE" id="PS50071"/>
    </source>
</evidence>
<dbReference type="GO" id="GO:0000981">
    <property type="term" value="F:DNA-binding transcription factor activity, RNA polymerase II-specific"/>
    <property type="evidence" value="ECO:0007669"/>
    <property type="project" value="TreeGrafter"/>
</dbReference>
<dbReference type="Pfam" id="PF00046">
    <property type="entry name" value="Homeodomain"/>
    <property type="match status" value="1"/>
</dbReference>
<evidence type="ECO:0000256" key="3">
    <source>
        <dbReference type="ARBA" id="ARBA00023155"/>
    </source>
</evidence>
<dbReference type="SMART" id="SM00389">
    <property type="entry name" value="HOX"/>
    <property type="match status" value="1"/>
</dbReference>
<dbReference type="Gene3D" id="1.10.10.60">
    <property type="entry name" value="Homeodomain-like"/>
    <property type="match status" value="2"/>
</dbReference>
<dbReference type="EMBL" id="GL379923">
    <property type="protein sequence ID" value="EGT35518.1"/>
    <property type="molecule type" value="Genomic_DNA"/>
</dbReference>
<dbReference type="GO" id="GO:0005634">
    <property type="term" value="C:nucleus"/>
    <property type="evidence" value="ECO:0007669"/>
    <property type="project" value="UniProtKB-SubCell"/>
</dbReference>
<accession>G0NQ59</accession>
<comment type="subcellular location">
    <subcellularLocation>
        <location evidence="1 5 6">Nucleus</location>
    </subcellularLocation>
</comment>
<keyword evidence="3 5" id="KW-0371">Homeobox</keyword>
<protein>
    <recommendedName>
        <fullName evidence="8">Homeobox domain-containing protein</fullName>
    </recommendedName>
</protein>
<gene>
    <name evidence="9" type="ORF">CAEBREN_25684</name>
</gene>
<dbReference type="HOGENOM" id="CLU_644409_0_0_1"/>
<dbReference type="PANTHER" id="PTHR24327:SF81">
    <property type="entry name" value="HOMEOTIC PROTEIN DISTAL-LESS-RELATED"/>
    <property type="match status" value="1"/>
</dbReference>
<name>G0NQ59_CAEBE</name>
<proteinExistence type="predicted"/>
<evidence type="ECO:0000256" key="6">
    <source>
        <dbReference type="RuleBase" id="RU000682"/>
    </source>
</evidence>
<sequence length="426" mass="50022">MYSDGSFNQPEYLQLDMEMEETLTNSPREQQLIPNGDQGTFAQDMGMTPRYLSEFEFIGQQQEQYEYTVLEDPQVFHEEQENYGFEEELYDDYGHEYRSMRTDVQGTYDGRIINNRGHVTEEDNDYIPNGRQMTHNDVNVKLNQRYGHDQMNTEYRVRSQNHFNGVEDQYCSEDDIEAFGMPNGVQGFNHAYDYPQPNGIQYHLHQGQLQSASSSRAASMASDSSFGHSHERLQPTNSKFLKPTRHRTKFEKWQIDALEERFEQSDSYSKREMMVMVEELGLSSVDQVKFWFKNRKQKRTKELKEQNLYQSPARCHPIQTYTSTPHSHPYDNSFVAPSPIHNQISSQCHPQNEDPMQPSSLTSSNEPLRRVSKKIEDWQVKVLEHKFAGKYFSTKAQNEEAATELGLTIDQVKYFMRKKRLNRRDN</sequence>
<organism evidence="10">
    <name type="scientific">Caenorhabditis brenneri</name>
    <name type="common">Nematode worm</name>
    <dbReference type="NCBI Taxonomy" id="135651"/>
    <lineage>
        <taxon>Eukaryota</taxon>
        <taxon>Metazoa</taxon>
        <taxon>Ecdysozoa</taxon>
        <taxon>Nematoda</taxon>
        <taxon>Chromadorea</taxon>
        <taxon>Rhabditida</taxon>
        <taxon>Rhabditina</taxon>
        <taxon>Rhabditomorpha</taxon>
        <taxon>Rhabditoidea</taxon>
        <taxon>Rhabditidae</taxon>
        <taxon>Peloderinae</taxon>
        <taxon>Caenorhabditis</taxon>
    </lineage>
</organism>
<feature type="region of interest" description="Disordered" evidence="7">
    <location>
        <begin position="208"/>
        <end position="233"/>
    </location>
</feature>
<dbReference type="InterPro" id="IPR009057">
    <property type="entry name" value="Homeodomain-like_sf"/>
</dbReference>
<dbReference type="SUPFAM" id="SSF46689">
    <property type="entry name" value="Homeodomain-like"/>
    <property type="match status" value="2"/>
</dbReference>
<keyword evidence="4 5" id="KW-0539">Nucleus</keyword>
<evidence type="ECO:0000313" key="10">
    <source>
        <dbReference type="Proteomes" id="UP000008068"/>
    </source>
</evidence>